<proteinExistence type="predicted"/>
<organism evidence="2 3">
    <name type="scientific">Alcaligenes ammonioxydans</name>
    <dbReference type="NCBI Taxonomy" id="2582914"/>
    <lineage>
        <taxon>Bacteria</taxon>
        <taxon>Pseudomonadati</taxon>
        <taxon>Pseudomonadota</taxon>
        <taxon>Betaproteobacteria</taxon>
        <taxon>Burkholderiales</taxon>
        <taxon>Alcaligenaceae</taxon>
        <taxon>Alcaligenes</taxon>
    </lineage>
</organism>
<reference evidence="2 3" key="1">
    <citation type="submission" date="2020-02" db="EMBL/GenBank/DDBJ databases">
        <title>Partial ammonium oxidation to N2 by heterotrophic bacteria.</title>
        <authorList>
            <person name="Wu M."/>
        </authorList>
    </citation>
    <scope>NUCLEOTIDE SEQUENCE [LARGE SCALE GENOMIC DNA]</scope>
    <source>
        <strain evidence="2 3">HO-1</strain>
    </source>
</reference>
<evidence type="ECO:0000313" key="2">
    <source>
        <dbReference type="EMBL" id="QXX78985.1"/>
    </source>
</evidence>
<sequence length="65" mass="7218">MIPVLSSAIAAVGYDPNTKRMQIRFTSGGITYTYCGVPQSVYDGLMSAPSKGTYFDRVIRDRYQC</sequence>
<evidence type="ECO:0000313" key="3">
    <source>
        <dbReference type="Proteomes" id="UP000826050"/>
    </source>
</evidence>
<dbReference type="RefSeq" id="WP_268885618.1">
    <property type="nucleotide sequence ID" value="NZ_CP049362.1"/>
</dbReference>
<keyword evidence="3" id="KW-1185">Reference proteome</keyword>
<protein>
    <submittedName>
        <fullName evidence="2">KTSC domain-containing protein</fullName>
    </submittedName>
</protein>
<feature type="domain" description="KTSC" evidence="1">
    <location>
        <begin position="6"/>
        <end position="63"/>
    </location>
</feature>
<dbReference type="InterPro" id="IPR025309">
    <property type="entry name" value="KTSC_dom"/>
</dbReference>
<name>A0ABX8SVB6_9BURK</name>
<evidence type="ECO:0000259" key="1">
    <source>
        <dbReference type="Pfam" id="PF13619"/>
    </source>
</evidence>
<gene>
    <name evidence="2" type="ORF">FE795_08125</name>
</gene>
<dbReference type="Proteomes" id="UP000826050">
    <property type="component" value="Chromosome"/>
</dbReference>
<dbReference type="EMBL" id="CP049362">
    <property type="protein sequence ID" value="QXX78985.1"/>
    <property type="molecule type" value="Genomic_DNA"/>
</dbReference>
<accession>A0ABX8SVB6</accession>
<dbReference type="Pfam" id="PF13619">
    <property type="entry name" value="KTSC"/>
    <property type="match status" value="1"/>
</dbReference>